<dbReference type="RefSeq" id="WP_381494233.1">
    <property type="nucleotide sequence ID" value="NZ_JBHTIK010000015.1"/>
</dbReference>
<feature type="domain" description="AtuA-like ferredoxin-fold" evidence="2">
    <location>
        <begin position="479"/>
        <end position="582"/>
    </location>
</feature>
<name>A0ABW3C6W9_SPHXN</name>
<reference evidence="4" key="1">
    <citation type="journal article" date="2019" name="Int. J. Syst. Evol. Microbiol.">
        <title>The Global Catalogue of Microorganisms (GCM) 10K type strain sequencing project: providing services to taxonomists for standard genome sequencing and annotation.</title>
        <authorList>
            <consortium name="The Broad Institute Genomics Platform"/>
            <consortium name="The Broad Institute Genome Sequencing Center for Infectious Disease"/>
            <person name="Wu L."/>
            <person name="Ma J."/>
        </authorList>
    </citation>
    <scope>NUCLEOTIDE SEQUENCE [LARGE SCALE GENOMIC DNA]</scope>
    <source>
        <strain evidence="4">CCUG 52537</strain>
    </source>
</reference>
<evidence type="ECO:0000313" key="4">
    <source>
        <dbReference type="Proteomes" id="UP001597124"/>
    </source>
</evidence>
<evidence type="ECO:0000313" key="3">
    <source>
        <dbReference type="EMBL" id="MFD0850256.1"/>
    </source>
</evidence>
<accession>A0ABW3C6W9</accession>
<dbReference type="PANTHER" id="PTHR47708:SF2">
    <property type="entry name" value="SI:CH73-132F6.5"/>
    <property type="match status" value="1"/>
</dbReference>
<proteinExistence type="predicted"/>
<dbReference type="Pfam" id="PF07287">
    <property type="entry name" value="AtuA"/>
    <property type="match status" value="1"/>
</dbReference>
<dbReference type="Pfam" id="PF23544">
    <property type="entry name" value="AtuA_ferredoxin"/>
    <property type="match status" value="1"/>
</dbReference>
<feature type="domain" description="Acyclic terpene utilisation N-terminal" evidence="1">
    <location>
        <begin position="2"/>
        <end position="441"/>
    </location>
</feature>
<sequence length="595" mass="61723">MIRVAGASGFWGDSAIAVPQLLAETIDYLTFDYLAEITMSILARARAKDPDAGYAADFVTLIGRHLETIAARGIKVLANAGGVNPAACARALEARIVEAGLSLKVAVVTGDDLITDADALRAAGITEMTTGAAMPDALLSLNAYLGATPIAAALGAGADIVVTGRCVDSALALGACIHAFGWKTDDFDRLSAGSLAGHIIECGAQATGGIHTDWEETGDWANIGYPIVEIAEDGSFTVTKPAGTGGLVSVGTVAEQLVYEIGDPRAYLLPDVRCDWSEVTIRQTGSDRVAVEGARGGPPTGSYKASATWQDGFRVGAYYMIGGIDAVRKAERVADAVLRRTEAMLKAAGLPPYSRTSVEIIGSETSYGAASRARGAREVMLKLAACHPQPKALELLVREFTSAGTSMAPGFTGMGGNRPKVTPVVRLFSCLIPKGRIQPEIGIGGVQHSVPGATVGEDIAAPAPVTPCDALPAGATETVPLIALAFARSGDKGNNANIGVIARHPDYLPFIRAALTPQTVAAHFAHYLQGPDREGQVERFDLTGVHGLNFLLHDVLDGGGIASLRNDPQGKAYAQILLDVLVPVTPAVAEAVSSK</sequence>
<dbReference type="EMBL" id="JBHTIK010000015">
    <property type="protein sequence ID" value="MFD0850256.1"/>
    <property type="molecule type" value="Genomic_DNA"/>
</dbReference>
<dbReference type="Proteomes" id="UP001597124">
    <property type="component" value="Unassembled WGS sequence"/>
</dbReference>
<organism evidence="3 4">
    <name type="scientific">Sphingosinicella xenopeptidilytica</name>
    <dbReference type="NCBI Taxonomy" id="364098"/>
    <lineage>
        <taxon>Bacteria</taxon>
        <taxon>Pseudomonadati</taxon>
        <taxon>Pseudomonadota</taxon>
        <taxon>Alphaproteobacteria</taxon>
        <taxon>Sphingomonadales</taxon>
        <taxon>Sphingosinicellaceae</taxon>
        <taxon>Sphingosinicella</taxon>
    </lineage>
</organism>
<dbReference type="InterPro" id="IPR010839">
    <property type="entry name" value="AtuA_N"/>
</dbReference>
<gene>
    <name evidence="3" type="ORF">ACFQ00_18115</name>
</gene>
<comment type="caution">
    <text evidence="3">The sequence shown here is derived from an EMBL/GenBank/DDBJ whole genome shotgun (WGS) entry which is preliminary data.</text>
</comment>
<dbReference type="InterPro" id="IPR056362">
    <property type="entry name" value="AtuA-like_ferredoxin_dom"/>
</dbReference>
<evidence type="ECO:0000259" key="1">
    <source>
        <dbReference type="Pfam" id="PF07287"/>
    </source>
</evidence>
<dbReference type="PANTHER" id="PTHR47708">
    <property type="match status" value="1"/>
</dbReference>
<evidence type="ECO:0000259" key="2">
    <source>
        <dbReference type="Pfam" id="PF23544"/>
    </source>
</evidence>
<keyword evidence="4" id="KW-1185">Reference proteome</keyword>
<protein>
    <submittedName>
        <fullName evidence="3">Acyclic terpene utilization AtuA family protein</fullName>
    </submittedName>
</protein>